<evidence type="ECO:0000313" key="7">
    <source>
        <dbReference type="EMBL" id="GIH09058.1"/>
    </source>
</evidence>
<accession>A0A8J3VKH8</accession>
<keyword evidence="3" id="KW-0862">Zinc</keyword>
<organism evidence="7 8">
    <name type="scientific">Rhizocola hellebori</name>
    <dbReference type="NCBI Taxonomy" id="1392758"/>
    <lineage>
        <taxon>Bacteria</taxon>
        <taxon>Bacillati</taxon>
        <taxon>Actinomycetota</taxon>
        <taxon>Actinomycetes</taxon>
        <taxon>Micromonosporales</taxon>
        <taxon>Micromonosporaceae</taxon>
        <taxon>Rhizocola</taxon>
    </lineage>
</organism>
<dbReference type="Proteomes" id="UP000612899">
    <property type="component" value="Unassembled WGS sequence"/>
</dbReference>
<evidence type="ECO:0000256" key="1">
    <source>
        <dbReference type="ARBA" id="ARBA00001947"/>
    </source>
</evidence>
<evidence type="ECO:0000256" key="4">
    <source>
        <dbReference type="ARBA" id="ARBA00023002"/>
    </source>
</evidence>
<dbReference type="PANTHER" id="PTHR43401">
    <property type="entry name" value="L-THREONINE 3-DEHYDROGENASE"/>
    <property type="match status" value="1"/>
</dbReference>
<dbReference type="InterPro" id="IPR036291">
    <property type="entry name" value="NAD(P)-bd_dom_sf"/>
</dbReference>
<keyword evidence="2" id="KW-0479">Metal-binding</keyword>
<dbReference type="SUPFAM" id="SSF50129">
    <property type="entry name" value="GroES-like"/>
    <property type="match status" value="1"/>
</dbReference>
<evidence type="ECO:0000259" key="5">
    <source>
        <dbReference type="Pfam" id="PF08240"/>
    </source>
</evidence>
<feature type="domain" description="Glucose dehydrogenase C-terminal" evidence="6">
    <location>
        <begin position="146"/>
        <end position="348"/>
    </location>
</feature>
<comment type="cofactor">
    <cofactor evidence="1">
        <name>Zn(2+)</name>
        <dbReference type="ChEBI" id="CHEBI:29105"/>
    </cofactor>
</comment>
<dbReference type="Pfam" id="PF16912">
    <property type="entry name" value="Glu_dehyd_C"/>
    <property type="match status" value="1"/>
</dbReference>
<dbReference type="CDD" id="cd08230">
    <property type="entry name" value="glucose_DH"/>
    <property type="match status" value="1"/>
</dbReference>
<dbReference type="InterPro" id="IPR011032">
    <property type="entry name" value="GroES-like_sf"/>
</dbReference>
<dbReference type="PANTHER" id="PTHR43401:SF2">
    <property type="entry name" value="L-THREONINE 3-DEHYDROGENASE"/>
    <property type="match status" value="1"/>
</dbReference>
<dbReference type="RefSeq" id="WP_203912792.1">
    <property type="nucleotide sequence ID" value="NZ_BONY01000060.1"/>
</dbReference>
<feature type="domain" description="Alcohol dehydrogenase-like N-terminal" evidence="5">
    <location>
        <begin position="26"/>
        <end position="140"/>
    </location>
</feature>
<dbReference type="Gene3D" id="3.40.50.720">
    <property type="entry name" value="NAD(P)-binding Rossmann-like Domain"/>
    <property type="match status" value="1"/>
</dbReference>
<dbReference type="Gene3D" id="3.90.180.10">
    <property type="entry name" value="Medium-chain alcohol dehydrogenases, catalytic domain"/>
    <property type="match status" value="1"/>
</dbReference>
<dbReference type="SUPFAM" id="SSF51735">
    <property type="entry name" value="NAD(P)-binding Rossmann-fold domains"/>
    <property type="match status" value="1"/>
</dbReference>
<dbReference type="GO" id="GO:0046872">
    <property type="term" value="F:metal ion binding"/>
    <property type="evidence" value="ECO:0007669"/>
    <property type="project" value="UniProtKB-KW"/>
</dbReference>
<evidence type="ECO:0000256" key="2">
    <source>
        <dbReference type="ARBA" id="ARBA00022723"/>
    </source>
</evidence>
<protein>
    <submittedName>
        <fullName evidence="7">Threonine dehydrogenase</fullName>
    </submittedName>
</protein>
<proteinExistence type="predicted"/>
<gene>
    <name evidence="7" type="primary">gdh</name>
    <name evidence="7" type="ORF">Rhe02_71250</name>
</gene>
<evidence type="ECO:0000259" key="6">
    <source>
        <dbReference type="Pfam" id="PF16912"/>
    </source>
</evidence>
<sequence length="348" mass="36537">MQALMVTPRVANSAHLAEIPSPVPEDGWLLVRGVAIGVCGTDREIVAGDYGTPPPGHAHLVLGHESLGRVEQAPAASGFAVGDLVAGVVRRPDPVPCGACAQGEFDMCRNGQYTERGIKNLDGFASQWWTIEPGYAVKVPAALGIAGVLVEPTSVVAKAWDQIERIGARSWFDPKRVLVTGAGPIGLLAALLGVQRGLEVHVLDRATAGVKPEAVQALGATYHSDPVEQVATRLNPDIIIEATGAAQVVIDVISHNAPYGIVCLTGVSPSGRLLPLDAGLVNRNIVLDNDVVVGSVNAGLRHYEAAVQALALADPAWLARLLTRQVPLDRFPEALAAQQEDIKVVLTL</sequence>
<name>A0A8J3VKH8_9ACTN</name>
<reference evidence="7" key="1">
    <citation type="submission" date="2021-01" db="EMBL/GenBank/DDBJ databases">
        <title>Whole genome shotgun sequence of Rhizocola hellebori NBRC 109834.</title>
        <authorList>
            <person name="Komaki H."/>
            <person name="Tamura T."/>
        </authorList>
    </citation>
    <scope>NUCLEOTIDE SEQUENCE</scope>
    <source>
        <strain evidence="7">NBRC 109834</strain>
    </source>
</reference>
<keyword evidence="4" id="KW-0560">Oxidoreductase</keyword>
<dbReference type="InterPro" id="IPR050129">
    <property type="entry name" value="Zn_alcohol_dh"/>
</dbReference>
<comment type="caution">
    <text evidence="7">The sequence shown here is derived from an EMBL/GenBank/DDBJ whole genome shotgun (WGS) entry which is preliminary data.</text>
</comment>
<evidence type="ECO:0000313" key="8">
    <source>
        <dbReference type="Proteomes" id="UP000612899"/>
    </source>
</evidence>
<dbReference type="InterPro" id="IPR031640">
    <property type="entry name" value="Glu_dehyd_C"/>
</dbReference>
<dbReference type="GO" id="GO:0016491">
    <property type="term" value="F:oxidoreductase activity"/>
    <property type="evidence" value="ECO:0007669"/>
    <property type="project" value="UniProtKB-KW"/>
</dbReference>
<dbReference type="Pfam" id="PF08240">
    <property type="entry name" value="ADH_N"/>
    <property type="match status" value="1"/>
</dbReference>
<evidence type="ECO:0000256" key="3">
    <source>
        <dbReference type="ARBA" id="ARBA00022833"/>
    </source>
</evidence>
<keyword evidence="8" id="KW-1185">Reference proteome</keyword>
<dbReference type="EMBL" id="BONY01000060">
    <property type="protein sequence ID" value="GIH09058.1"/>
    <property type="molecule type" value="Genomic_DNA"/>
</dbReference>
<dbReference type="InterPro" id="IPR013154">
    <property type="entry name" value="ADH-like_N"/>
</dbReference>
<dbReference type="AlphaFoldDB" id="A0A8J3VKH8"/>